<dbReference type="PANTHER" id="PTHR42951">
    <property type="entry name" value="METALLO-BETA-LACTAMASE DOMAIN-CONTAINING"/>
    <property type="match status" value="1"/>
</dbReference>
<dbReference type="eggNOG" id="COG0491">
    <property type="taxonomic scope" value="Bacteria"/>
</dbReference>
<organism evidence="2 3">
    <name type="scientific">Aquipseudomonas alcaligenes (strain ATCC 14909 / DSM 50342 / CCUG 1425 / JCM 20561 / NBRC 14159 / NCIMB 9945 / NCTC 10367 / 1577)</name>
    <name type="common">Pseudomonas alcaligenes</name>
    <dbReference type="NCBI Taxonomy" id="1215092"/>
    <lineage>
        <taxon>Bacteria</taxon>
        <taxon>Pseudomonadati</taxon>
        <taxon>Pseudomonadota</taxon>
        <taxon>Gammaproteobacteria</taxon>
        <taxon>Pseudomonadales</taxon>
        <taxon>Pseudomonadaceae</taxon>
        <taxon>Aquipseudomonas</taxon>
    </lineage>
</organism>
<evidence type="ECO:0000313" key="2">
    <source>
        <dbReference type="EMBL" id="GAD62775.1"/>
    </source>
</evidence>
<dbReference type="InterPro" id="IPR001279">
    <property type="entry name" value="Metallo-B-lactamas"/>
</dbReference>
<dbReference type="Gene3D" id="3.60.15.10">
    <property type="entry name" value="Ribonuclease Z/Hydroxyacylglutathione hydrolase-like"/>
    <property type="match status" value="1"/>
</dbReference>
<accession>U2ZMS0</accession>
<comment type="caution">
    <text evidence="2">The sequence shown here is derived from an EMBL/GenBank/DDBJ whole genome shotgun (WGS) entry which is preliminary data.</text>
</comment>
<protein>
    <recommendedName>
        <fullName evidence="1">Metallo-beta-lactamase domain-containing protein</fullName>
    </recommendedName>
</protein>
<keyword evidence="3" id="KW-1185">Reference proteome</keyword>
<dbReference type="SUPFAM" id="SSF56281">
    <property type="entry name" value="Metallo-hydrolase/oxidoreductase"/>
    <property type="match status" value="1"/>
</dbReference>
<dbReference type="EMBL" id="BATI01000016">
    <property type="protein sequence ID" value="GAD62775.1"/>
    <property type="molecule type" value="Genomic_DNA"/>
</dbReference>
<gene>
    <name evidence="2" type="ORF">PA6_016_00470</name>
</gene>
<dbReference type="InterPro" id="IPR050855">
    <property type="entry name" value="NDM-1-like"/>
</dbReference>
<dbReference type="CDD" id="cd07739">
    <property type="entry name" value="metallo-hydrolase-like_MBL-fold"/>
    <property type="match status" value="1"/>
</dbReference>
<evidence type="ECO:0000313" key="3">
    <source>
        <dbReference type="Proteomes" id="UP000016560"/>
    </source>
</evidence>
<dbReference type="Pfam" id="PF00753">
    <property type="entry name" value="Lactamase_B"/>
    <property type="match status" value="1"/>
</dbReference>
<proteinExistence type="predicted"/>
<feature type="domain" description="Metallo-beta-lactamase" evidence="1">
    <location>
        <begin position="72"/>
        <end position="254"/>
    </location>
</feature>
<dbReference type="STRING" id="43263.A0T30_02225"/>
<sequence>MIRSIHAIEMARLSGFLHAFEQLRCASFYSIPEVRMSLRSLLGAALLALTGLVQAAPLQLQVYNPGEVAVVPVSSTLISGEREAILVDAQFSTREAVELVRLVKASGKRLTTIYISHGDPDFYFGLQTLKEAFPEARVLATAATVEHIRATQAGKLAYWGPILKDTAPSRVILPEVLAGDSLVLEGEKLQVIGLDPERTTLWIPSLKAVVGGVLVDAGEHVWTADTQTVQARRDWLAMLDRIEALQPAVIVPGHYLGDVPHTLAALRFTRGYLKALEQELGQAPDAAALIAAMQRRYPRLPGESSLELSAKVLKGEMQWP</sequence>
<name>U2ZMS0_AQUA1</name>
<dbReference type="Proteomes" id="UP000016560">
    <property type="component" value="Unassembled WGS sequence"/>
</dbReference>
<evidence type="ECO:0000259" key="1">
    <source>
        <dbReference type="SMART" id="SM00849"/>
    </source>
</evidence>
<dbReference type="PANTHER" id="PTHR42951:SF14">
    <property type="entry name" value="METALLO-BETA-LACTAMASE SUPERFAMILY PROTEIN"/>
    <property type="match status" value="1"/>
</dbReference>
<dbReference type="AlphaFoldDB" id="U2ZMS0"/>
<dbReference type="InterPro" id="IPR036866">
    <property type="entry name" value="RibonucZ/Hydroxyglut_hydro"/>
</dbReference>
<reference evidence="2" key="1">
    <citation type="submission" date="2024-09" db="EMBL/GenBank/DDBJ databases">
        <title>Whole genome shotgun sequence of Pseudomonas alcaligenes NBRC 14159.</title>
        <authorList>
            <person name="Yoshida I."/>
            <person name="Hosoyama A."/>
            <person name="Tsuchikane K."/>
            <person name="Noguchi M."/>
            <person name="Hirakata S."/>
            <person name="Ando Y."/>
            <person name="Ohji S."/>
            <person name="Yamazoe A."/>
            <person name="Yamazaki S."/>
            <person name="Fujita N."/>
        </authorList>
    </citation>
    <scope>NUCLEOTIDE SEQUENCE</scope>
    <source>
        <strain evidence="2">NBRC 14159</strain>
    </source>
</reference>
<dbReference type="SMART" id="SM00849">
    <property type="entry name" value="Lactamase_B"/>
    <property type="match status" value="1"/>
</dbReference>